<reference evidence="2" key="1">
    <citation type="journal article" date="2019" name="Int. J. Syst. Evol. Microbiol.">
        <title>The Global Catalogue of Microorganisms (GCM) 10K type strain sequencing project: providing services to taxonomists for standard genome sequencing and annotation.</title>
        <authorList>
            <consortium name="The Broad Institute Genomics Platform"/>
            <consortium name="The Broad Institute Genome Sequencing Center for Infectious Disease"/>
            <person name="Wu L."/>
            <person name="Ma J."/>
        </authorList>
    </citation>
    <scope>NUCLEOTIDE SEQUENCE [LARGE SCALE GENOMIC DNA]</scope>
    <source>
        <strain evidence="2">CCUG 60524</strain>
    </source>
</reference>
<evidence type="ECO:0008006" key="3">
    <source>
        <dbReference type="Google" id="ProtNLM"/>
    </source>
</evidence>
<dbReference type="EMBL" id="JBHTJT010000007">
    <property type="protein sequence ID" value="MFD0979145.1"/>
    <property type="molecule type" value="Genomic_DNA"/>
</dbReference>
<comment type="caution">
    <text evidence="1">The sequence shown here is derived from an EMBL/GenBank/DDBJ whole genome shotgun (WGS) entry which is preliminary data.</text>
</comment>
<keyword evidence="2" id="KW-1185">Reference proteome</keyword>
<accession>A0ABW3INI1</accession>
<evidence type="ECO:0000313" key="2">
    <source>
        <dbReference type="Proteomes" id="UP001597108"/>
    </source>
</evidence>
<protein>
    <recommendedName>
        <fullName evidence="3">Phasin domain-containing protein</fullName>
    </recommendedName>
</protein>
<dbReference type="RefSeq" id="WP_386073434.1">
    <property type="nucleotide sequence ID" value="NZ_JBHTJT010000007.1"/>
</dbReference>
<sequence length="116" mass="12775">MSSATSARDLIYNNIDMIMANAQRLRAEETVSLAQLLTPEFMTAFTSLPSVAAMFALAGEARVDEAALERIPDAEWERIVRETTAFSSWADMFEAASQAWVRGRLLDGCEGAEARL</sequence>
<evidence type="ECO:0000313" key="1">
    <source>
        <dbReference type="EMBL" id="MFD0979145.1"/>
    </source>
</evidence>
<gene>
    <name evidence="1" type="ORF">ACFQ2S_05710</name>
</gene>
<name>A0ABW3INI1_9RHOB</name>
<dbReference type="Proteomes" id="UP001597108">
    <property type="component" value="Unassembled WGS sequence"/>
</dbReference>
<organism evidence="1 2">
    <name type="scientific">Tropicimonas aquimaris</name>
    <dbReference type="NCBI Taxonomy" id="914152"/>
    <lineage>
        <taxon>Bacteria</taxon>
        <taxon>Pseudomonadati</taxon>
        <taxon>Pseudomonadota</taxon>
        <taxon>Alphaproteobacteria</taxon>
        <taxon>Rhodobacterales</taxon>
        <taxon>Roseobacteraceae</taxon>
        <taxon>Tropicimonas</taxon>
    </lineage>
</organism>
<proteinExistence type="predicted"/>